<dbReference type="AlphaFoldDB" id="A0A6H5I2D4"/>
<dbReference type="GO" id="GO:0035336">
    <property type="term" value="P:long-chain fatty-acyl-CoA metabolic process"/>
    <property type="evidence" value="ECO:0007669"/>
    <property type="project" value="TreeGrafter"/>
</dbReference>
<proteinExistence type="inferred from homology"/>
<evidence type="ECO:0000313" key="3">
    <source>
        <dbReference type="EMBL" id="CAB0031474.1"/>
    </source>
</evidence>
<dbReference type="PANTHER" id="PTHR11011">
    <property type="entry name" value="MALE STERILITY PROTEIN 2-RELATED"/>
    <property type="match status" value="1"/>
</dbReference>
<evidence type="ECO:0000313" key="4">
    <source>
        <dbReference type="Proteomes" id="UP000479190"/>
    </source>
</evidence>
<keyword evidence="1" id="KW-0444">Lipid biosynthesis</keyword>
<gene>
    <name evidence="3" type="ORF">TBRA_LOCUS3443</name>
</gene>
<comment type="catalytic activity">
    <reaction evidence="1">
        <text>a long-chain fatty acyl-CoA + 2 NADPH + 2 H(+) = a long-chain primary fatty alcohol + 2 NADP(+) + CoA</text>
        <dbReference type="Rhea" id="RHEA:52716"/>
        <dbReference type="ChEBI" id="CHEBI:15378"/>
        <dbReference type="ChEBI" id="CHEBI:57287"/>
        <dbReference type="ChEBI" id="CHEBI:57783"/>
        <dbReference type="ChEBI" id="CHEBI:58349"/>
        <dbReference type="ChEBI" id="CHEBI:77396"/>
        <dbReference type="ChEBI" id="CHEBI:83139"/>
        <dbReference type="EC" id="1.2.1.84"/>
    </reaction>
</comment>
<protein>
    <recommendedName>
        <fullName evidence="1">Fatty acyl-CoA reductase</fullName>
        <ecNumber evidence="1">1.2.1.84</ecNumber>
    </recommendedName>
</protein>
<dbReference type="SUPFAM" id="SSF51735">
    <property type="entry name" value="NAD(P)-binding Rossmann-fold domains"/>
    <property type="match status" value="1"/>
</dbReference>
<evidence type="ECO:0000259" key="2">
    <source>
        <dbReference type="Pfam" id="PF07993"/>
    </source>
</evidence>
<dbReference type="InterPro" id="IPR013120">
    <property type="entry name" value="FAR_NAD-bd"/>
</dbReference>
<reference evidence="3 4" key="1">
    <citation type="submission" date="2020-02" db="EMBL/GenBank/DDBJ databases">
        <authorList>
            <person name="Ferguson B K."/>
        </authorList>
    </citation>
    <scope>NUCLEOTIDE SEQUENCE [LARGE SCALE GENOMIC DNA]</scope>
</reference>
<accession>A0A6H5I2D4</accession>
<dbReference type="OrthoDB" id="429813at2759"/>
<name>A0A6H5I2D4_9HYME</name>
<sequence>MSEILSIDRALAESCVLVTGATGFVGGCVLERLCRLIPGPRKMYVLVRKKPNETAAKRVKKILKSAVSNDKKIESFTTRVELFASMFNSLVICTQLFSKVPRGRLDRIVALEGDVASLNSNLGLKPEDADRLVAECTHVIHVAAFISFAAPLDHAVRSNLYGSRAVLELARTMPKLRAMVHVSTAYVNVLLGTENTTFEEKIYPLEDVDPVEVLQSASTPIFS</sequence>
<feature type="domain" description="Thioester reductase (TE)" evidence="2">
    <location>
        <begin position="18"/>
        <end position="205"/>
    </location>
</feature>
<dbReference type="InterPro" id="IPR036291">
    <property type="entry name" value="NAD(P)-bd_dom_sf"/>
</dbReference>
<dbReference type="PANTHER" id="PTHR11011:SF45">
    <property type="entry name" value="FATTY ACYL-COA REDUCTASE CG8306-RELATED"/>
    <property type="match status" value="1"/>
</dbReference>
<keyword evidence="1" id="KW-0521">NADP</keyword>
<evidence type="ECO:0000256" key="1">
    <source>
        <dbReference type="RuleBase" id="RU363097"/>
    </source>
</evidence>
<dbReference type="EMBL" id="CADCXV010000645">
    <property type="protein sequence ID" value="CAB0031474.1"/>
    <property type="molecule type" value="Genomic_DNA"/>
</dbReference>
<dbReference type="Proteomes" id="UP000479190">
    <property type="component" value="Unassembled WGS sequence"/>
</dbReference>
<keyword evidence="1" id="KW-0560">Oxidoreductase</keyword>
<comment type="similarity">
    <text evidence="1">Belongs to the fatty acyl-CoA reductase family.</text>
</comment>
<keyword evidence="1" id="KW-0443">Lipid metabolism</keyword>
<dbReference type="GO" id="GO:0005777">
    <property type="term" value="C:peroxisome"/>
    <property type="evidence" value="ECO:0007669"/>
    <property type="project" value="TreeGrafter"/>
</dbReference>
<dbReference type="Pfam" id="PF07993">
    <property type="entry name" value="NAD_binding_4"/>
    <property type="match status" value="1"/>
</dbReference>
<dbReference type="GO" id="GO:0080019">
    <property type="term" value="F:alcohol-forming very long-chain fatty acyl-CoA reductase activity"/>
    <property type="evidence" value="ECO:0007669"/>
    <property type="project" value="InterPro"/>
</dbReference>
<dbReference type="GO" id="GO:0102965">
    <property type="term" value="F:alcohol-forming long-chain fatty acyl-CoA reductase activity"/>
    <property type="evidence" value="ECO:0007669"/>
    <property type="project" value="UniProtKB-EC"/>
</dbReference>
<keyword evidence="4" id="KW-1185">Reference proteome</keyword>
<dbReference type="Gene3D" id="3.40.50.720">
    <property type="entry name" value="NAD(P)-binding Rossmann-like Domain"/>
    <property type="match status" value="1"/>
</dbReference>
<organism evidence="3 4">
    <name type="scientific">Trichogramma brassicae</name>
    <dbReference type="NCBI Taxonomy" id="86971"/>
    <lineage>
        <taxon>Eukaryota</taxon>
        <taxon>Metazoa</taxon>
        <taxon>Ecdysozoa</taxon>
        <taxon>Arthropoda</taxon>
        <taxon>Hexapoda</taxon>
        <taxon>Insecta</taxon>
        <taxon>Pterygota</taxon>
        <taxon>Neoptera</taxon>
        <taxon>Endopterygota</taxon>
        <taxon>Hymenoptera</taxon>
        <taxon>Apocrita</taxon>
        <taxon>Proctotrupomorpha</taxon>
        <taxon>Chalcidoidea</taxon>
        <taxon>Trichogrammatidae</taxon>
        <taxon>Trichogramma</taxon>
    </lineage>
</organism>
<dbReference type="InterPro" id="IPR026055">
    <property type="entry name" value="FAR"/>
</dbReference>
<comment type="function">
    <text evidence="1">Catalyzes the reduction of fatty acyl-CoA to fatty alcohols.</text>
</comment>
<dbReference type="EC" id="1.2.1.84" evidence="1"/>